<dbReference type="AlphaFoldDB" id="A0A8C6B012"/>
<feature type="region of interest" description="Disordered" evidence="1">
    <location>
        <begin position="1"/>
        <end position="46"/>
    </location>
</feature>
<dbReference type="GeneTree" id="ENSGT00900000143435"/>
<protein>
    <submittedName>
        <fullName evidence="2">Uncharacterized protein</fullName>
    </submittedName>
</protein>
<reference evidence="2" key="2">
    <citation type="submission" date="2025-09" db="UniProtKB">
        <authorList>
            <consortium name="Ensembl"/>
        </authorList>
    </citation>
    <scope>IDENTIFICATION</scope>
</reference>
<keyword evidence="3" id="KW-1185">Reference proteome</keyword>
<dbReference type="Ensembl" id="ENSMMNT00015009779.1">
    <property type="protein sequence ID" value="ENSMMNP00015008947.1"/>
    <property type="gene ID" value="ENSMMNG00015006661.1"/>
</dbReference>
<accession>A0A8C6B012</accession>
<evidence type="ECO:0000256" key="1">
    <source>
        <dbReference type="SAM" id="MobiDB-lite"/>
    </source>
</evidence>
<proteinExistence type="predicted"/>
<evidence type="ECO:0000313" key="2">
    <source>
        <dbReference type="Ensembl" id="ENSMMNP00015008947.1"/>
    </source>
</evidence>
<feature type="compositionally biased region" description="Basic residues" evidence="1">
    <location>
        <begin position="28"/>
        <end position="40"/>
    </location>
</feature>
<evidence type="ECO:0000313" key="3">
    <source>
        <dbReference type="Proteomes" id="UP000694561"/>
    </source>
</evidence>
<sequence length="243" mass="26462">GLRRFQCAGSEHRIKAELASPAPSRWRSEKRKRSGGRSSRKNTATVSAASLPPCIGLHSLPERLVSGVGRGRGGPCSQSVPEVFCWACRDWLAVTSCCSSGRGQSRRGRLLQRESSDDGVHCCRGRYGTQAVAKGISRLFLDCFLLSLREVRAPARPLRNFGVLAWTRRHQFSHDFSNCVRARWRWVSLGRGGRGTSTAAAAHVTGLHSCGVWLRPRLGRGRGKGWGGGDCGAVGVGRLKRKS</sequence>
<organism evidence="2 3">
    <name type="scientific">Monodon monoceros</name>
    <name type="common">Narwhal</name>
    <name type="synonym">Ceratodon monodon</name>
    <dbReference type="NCBI Taxonomy" id="40151"/>
    <lineage>
        <taxon>Eukaryota</taxon>
        <taxon>Metazoa</taxon>
        <taxon>Chordata</taxon>
        <taxon>Craniata</taxon>
        <taxon>Vertebrata</taxon>
        <taxon>Euteleostomi</taxon>
        <taxon>Mammalia</taxon>
        <taxon>Eutheria</taxon>
        <taxon>Laurasiatheria</taxon>
        <taxon>Artiodactyla</taxon>
        <taxon>Whippomorpha</taxon>
        <taxon>Cetacea</taxon>
        <taxon>Odontoceti</taxon>
        <taxon>Monodontidae</taxon>
        <taxon>Monodon</taxon>
    </lineage>
</organism>
<name>A0A8C6B012_MONMO</name>
<dbReference type="Proteomes" id="UP000694561">
    <property type="component" value="Unplaced"/>
</dbReference>
<reference evidence="2" key="1">
    <citation type="submission" date="2025-08" db="UniProtKB">
        <authorList>
            <consortium name="Ensembl"/>
        </authorList>
    </citation>
    <scope>IDENTIFICATION</scope>
</reference>